<evidence type="ECO:0000256" key="1">
    <source>
        <dbReference type="SAM" id="SignalP"/>
    </source>
</evidence>
<comment type="caution">
    <text evidence="2">The sequence shown here is derived from an EMBL/GenBank/DDBJ whole genome shotgun (WGS) entry which is preliminary data.</text>
</comment>
<gene>
    <name evidence="2" type="ORF">ABS766_00550</name>
</gene>
<sequence length="393" mass="43836">MKRIFITGAALLGLMRLCAQTADTTAYETKKLKIEEINLVSSYYSQDGNNASVTGGIGTQKLTDISNVIDVNLVKIGENGIKHNFNIEAGIDHYTSASSDKIDLQANSSASSADTRFYPSLNYTKENTEKGTTIGAGLSSSTEYDYQSFGGTLSFAQKTKDRNGEFSARAQVFLDQVKLLAPIELRGVSGADYSGNAARNTFLGAISYAQVINQNFQVMVEADIVKQQGYLSLPFHRVYFNDGSVYQENLPDSRLKIPIALRASYFLGDNVIIRAYYRYYTDDWNLTSHTANIEVPVKITPFFSISPFYRYYTQTAIKYFNAYQQHTAMDDYYTSNYDLSGFDSNFVGLGVHLNPVNGLFGVKELAMLDIRYAHYTRTTGLNSNIISINLKFK</sequence>
<dbReference type="InterPro" id="IPR021953">
    <property type="entry name" value="DUF3570"/>
</dbReference>
<name>A0ABW8YRI3_9FLAO</name>
<keyword evidence="1" id="KW-0732">Signal</keyword>
<feature type="chain" id="PRO_5045892187" evidence="1">
    <location>
        <begin position="22"/>
        <end position="393"/>
    </location>
</feature>
<evidence type="ECO:0000313" key="2">
    <source>
        <dbReference type="EMBL" id="MFL9842894.1"/>
    </source>
</evidence>
<dbReference type="RefSeq" id="WP_408083121.1">
    <property type="nucleotide sequence ID" value="NZ_JBELPZ010000001.1"/>
</dbReference>
<protein>
    <submittedName>
        <fullName evidence="2">DUF3570 domain-containing protein</fullName>
    </submittedName>
</protein>
<proteinExistence type="predicted"/>
<accession>A0ABW8YRI3</accession>
<organism evidence="2 3">
    <name type="scientific">Flavobacterium rhizosphaerae</name>
    <dbReference type="NCBI Taxonomy" id="3163298"/>
    <lineage>
        <taxon>Bacteria</taxon>
        <taxon>Pseudomonadati</taxon>
        <taxon>Bacteroidota</taxon>
        <taxon>Flavobacteriia</taxon>
        <taxon>Flavobacteriales</taxon>
        <taxon>Flavobacteriaceae</taxon>
        <taxon>Flavobacterium</taxon>
    </lineage>
</organism>
<keyword evidence="3" id="KW-1185">Reference proteome</keyword>
<feature type="signal peptide" evidence="1">
    <location>
        <begin position="1"/>
        <end position="21"/>
    </location>
</feature>
<dbReference type="EMBL" id="JBELPZ010000001">
    <property type="protein sequence ID" value="MFL9842894.1"/>
    <property type="molecule type" value="Genomic_DNA"/>
</dbReference>
<dbReference type="Proteomes" id="UP001629156">
    <property type="component" value="Unassembled WGS sequence"/>
</dbReference>
<dbReference type="Pfam" id="PF12094">
    <property type="entry name" value="DUF3570"/>
    <property type="match status" value="1"/>
</dbReference>
<reference evidence="2 3" key="1">
    <citation type="submission" date="2024-06" db="EMBL/GenBank/DDBJ databases">
        <authorList>
            <person name="Kaempfer P."/>
            <person name="Viver T."/>
        </authorList>
    </citation>
    <scope>NUCLEOTIDE SEQUENCE [LARGE SCALE GENOMIC DNA]</scope>
    <source>
        <strain evidence="2 3">ST-119</strain>
    </source>
</reference>
<evidence type="ECO:0000313" key="3">
    <source>
        <dbReference type="Proteomes" id="UP001629156"/>
    </source>
</evidence>